<dbReference type="Proteomes" id="UP000054166">
    <property type="component" value="Unassembled WGS sequence"/>
</dbReference>
<sequence>MVRVHGLVPFIGAKKEDVGRCFGMTTFIIYTLRTYLMTVARFRSILGCYVELPFFSQWIIIYLSLKTRSDDGRGSFDYPSRVILFGSIKPQTKKTAKLFLSE</sequence>
<organism evidence="1 2">
    <name type="scientific">Piloderma croceum (strain F 1598)</name>
    <dbReference type="NCBI Taxonomy" id="765440"/>
    <lineage>
        <taxon>Eukaryota</taxon>
        <taxon>Fungi</taxon>
        <taxon>Dikarya</taxon>
        <taxon>Basidiomycota</taxon>
        <taxon>Agaricomycotina</taxon>
        <taxon>Agaricomycetes</taxon>
        <taxon>Agaricomycetidae</taxon>
        <taxon>Atheliales</taxon>
        <taxon>Atheliaceae</taxon>
        <taxon>Piloderma</taxon>
    </lineage>
</organism>
<reference evidence="2" key="2">
    <citation type="submission" date="2015-01" db="EMBL/GenBank/DDBJ databases">
        <title>Evolutionary Origins and Diversification of the Mycorrhizal Mutualists.</title>
        <authorList>
            <consortium name="DOE Joint Genome Institute"/>
            <consortium name="Mycorrhizal Genomics Consortium"/>
            <person name="Kohler A."/>
            <person name="Kuo A."/>
            <person name="Nagy L.G."/>
            <person name="Floudas D."/>
            <person name="Copeland A."/>
            <person name="Barry K.W."/>
            <person name="Cichocki N."/>
            <person name="Veneault-Fourrey C."/>
            <person name="LaButti K."/>
            <person name="Lindquist E.A."/>
            <person name="Lipzen A."/>
            <person name="Lundell T."/>
            <person name="Morin E."/>
            <person name="Murat C."/>
            <person name="Riley R."/>
            <person name="Ohm R."/>
            <person name="Sun H."/>
            <person name="Tunlid A."/>
            <person name="Henrissat B."/>
            <person name="Grigoriev I.V."/>
            <person name="Hibbett D.S."/>
            <person name="Martin F."/>
        </authorList>
    </citation>
    <scope>NUCLEOTIDE SEQUENCE [LARGE SCALE GENOMIC DNA]</scope>
    <source>
        <strain evidence="2">F 1598</strain>
    </source>
</reference>
<keyword evidence="2" id="KW-1185">Reference proteome</keyword>
<evidence type="ECO:0000313" key="2">
    <source>
        <dbReference type="Proteomes" id="UP000054166"/>
    </source>
</evidence>
<dbReference type="InParanoid" id="A0A0C3FWP8"/>
<reference evidence="1 2" key="1">
    <citation type="submission" date="2014-04" db="EMBL/GenBank/DDBJ databases">
        <authorList>
            <consortium name="DOE Joint Genome Institute"/>
            <person name="Kuo A."/>
            <person name="Tarkka M."/>
            <person name="Buscot F."/>
            <person name="Kohler A."/>
            <person name="Nagy L.G."/>
            <person name="Floudas D."/>
            <person name="Copeland A."/>
            <person name="Barry K.W."/>
            <person name="Cichocki N."/>
            <person name="Veneault-Fourrey C."/>
            <person name="LaButti K."/>
            <person name="Lindquist E.A."/>
            <person name="Lipzen A."/>
            <person name="Lundell T."/>
            <person name="Morin E."/>
            <person name="Murat C."/>
            <person name="Sun H."/>
            <person name="Tunlid A."/>
            <person name="Henrissat B."/>
            <person name="Grigoriev I.V."/>
            <person name="Hibbett D.S."/>
            <person name="Martin F."/>
            <person name="Nordberg H.P."/>
            <person name="Cantor M.N."/>
            <person name="Hua S.X."/>
        </authorList>
    </citation>
    <scope>NUCLEOTIDE SEQUENCE [LARGE SCALE GENOMIC DNA]</scope>
    <source>
        <strain evidence="1 2">F 1598</strain>
    </source>
</reference>
<name>A0A0C3FWP8_PILCF</name>
<evidence type="ECO:0000313" key="1">
    <source>
        <dbReference type="EMBL" id="KIM83954.1"/>
    </source>
</evidence>
<dbReference type="EMBL" id="KN832989">
    <property type="protein sequence ID" value="KIM83954.1"/>
    <property type="molecule type" value="Genomic_DNA"/>
</dbReference>
<dbReference type="HOGENOM" id="CLU_2278498_0_0_1"/>
<accession>A0A0C3FWP8</accession>
<dbReference type="AlphaFoldDB" id="A0A0C3FWP8"/>
<protein>
    <submittedName>
        <fullName evidence="1">Uncharacterized protein</fullName>
    </submittedName>
</protein>
<proteinExistence type="predicted"/>
<gene>
    <name evidence="1" type="ORF">PILCRDRAFT_420031</name>
</gene>